<dbReference type="InterPro" id="IPR013805">
    <property type="entry name" value="GrpE_CC"/>
</dbReference>
<evidence type="ECO:0000256" key="9">
    <source>
        <dbReference type="ARBA" id="ARBA00076414"/>
    </source>
</evidence>
<dbReference type="RefSeq" id="WP_171993834.1">
    <property type="nucleotide sequence ID" value="NZ_CP012542.1"/>
</dbReference>
<evidence type="ECO:0000256" key="13">
    <source>
        <dbReference type="SAM" id="Coils"/>
    </source>
</evidence>
<evidence type="ECO:0000313" key="14">
    <source>
        <dbReference type="EMBL" id="QCD44909.1"/>
    </source>
</evidence>
<dbReference type="InterPro" id="IPR009012">
    <property type="entry name" value="GrpE_head"/>
</dbReference>
<evidence type="ECO:0000256" key="5">
    <source>
        <dbReference type="ARBA" id="ARBA00023016"/>
    </source>
</evidence>
<dbReference type="NCBIfam" id="NF010747">
    <property type="entry name" value="PRK14149.1"/>
    <property type="match status" value="1"/>
</dbReference>
<comment type="subunit">
    <text evidence="3 10">Homodimer.</text>
</comment>
<keyword evidence="5 10" id="KW-0346">Stress response</keyword>
<accession>A0A6G5QH21</accession>
<dbReference type="GO" id="GO:0051087">
    <property type="term" value="F:protein-folding chaperone binding"/>
    <property type="evidence" value="ECO:0007669"/>
    <property type="project" value="InterPro"/>
</dbReference>
<reference evidence="14 15" key="1">
    <citation type="submission" date="2016-07" db="EMBL/GenBank/DDBJ databases">
        <title>Comparative genomics of the Campylobacter concisus group.</title>
        <authorList>
            <person name="Miller W.G."/>
            <person name="Yee E."/>
            <person name="Chapman M.H."/>
            <person name="Huynh S."/>
            <person name="Bono J.L."/>
            <person name="On S.L.W."/>
            <person name="StLeger J."/>
            <person name="Foster G."/>
            <person name="Parker C.T."/>
        </authorList>
    </citation>
    <scope>NUCLEOTIDE SEQUENCE [LARGE SCALE GENOMIC DNA]</scope>
    <source>
        <strain evidence="14 15">CCUG 21559</strain>
    </source>
</reference>
<proteinExistence type="inferred from homology"/>
<dbReference type="Gene3D" id="2.30.22.10">
    <property type="entry name" value="Head domain of nucleotide exchange factor GrpE"/>
    <property type="match status" value="1"/>
</dbReference>
<dbReference type="PROSITE" id="PS01071">
    <property type="entry name" value="GRPE"/>
    <property type="match status" value="1"/>
</dbReference>
<evidence type="ECO:0000256" key="12">
    <source>
        <dbReference type="RuleBase" id="RU004478"/>
    </source>
</evidence>
<dbReference type="GO" id="GO:0005829">
    <property type="term" value="C:cytosol"/>
    <property type="evidence" value="ECO:0007669"/>
    <property type="project" value="TreeGrafter"/>
</dbReference>
<name>A0A6G5QH21_9BACT</name>
<dbReference type="GO" id="GO:0006457">
    <property type="term" value="P:protein folding"/>
    <property type="evidence" value="ECO:0007669"/>
    <property type="project" value="InterPro"/>
</dbReference>
<feature type="coiled-coil region" evidence="13">
    <location>
        <begin position="27"/>
        <end position="75"/>
    </location>
</feature>
<dbReference type="SUPFAM" id="SSF58014">
    <property type="entry name" value="Coiled-coil domain of nucleotide exchange factor GrpE"/>
    <property type="match status" value="1"/>
</dbReference>
<keyword evidence="6 10" id="KW-0143">Chaperone</keyword>
<dbReference type="FunFam" id="2.30.22.10:FF:000001">
    <property type="entry name" value="Protein GrpE"/>
    <property type="match status" value="1"/>
</dbReference>
<evidence type="ECO:0000256" key="6">
    <source>
        <dbReference type="ARBA" id="ARBA00023186"/>
    </source>
</evidence>
<sequence>MSEEKNLAQEQGECQEAQSESINFDALNGENAKILELEAQINELTDKYYRANADFENLRKRVEKEKADIASYANEKFARDLLPVIDAMLMGANSQTSDEFSAKLKEGIDLTLNEFKKCFEKHGISEIDTSGEFDPNVHNAVMRVDSDTHQSGQIVQVMQRGYTINGRVLRPAMVSIAN</sequence>
<dbReference type="Gene3D" id="3.90.20.20">
    <property type="match status" value="1"/>
</dbReference>
<organism evidence="14 15">
    <name type="scientific">Campylobacter mucosalis CCUG 21559</name>
    <dbReference type="NCBI Taxonomy" id="1032067"/>
    <lineage>
        <taxon>Bacteria</taxon>
        <taxon>Pseudomonadati</taxon>
        <taxon>Campylobacterota</taxon>
        <taxon>Epsilonproteobacteria</taxon>
        <taxon>Campylobacterales</taxon>
        <taxon>Campylobacteraceae</taxon>
        <taxon>Campylobacter</taxon>
    </lineage>
</organism>
<dbReference type="PRINTS" id="PR00773">
    <property type="entry name" value="GRPEPROTEIN"/>
</dbReference>
<comment type="function">
    <text evidence="7 10 11">Participates actively in the response to hyperosmotic and heat shock by preventing the aggregation of stress-denatured proteins, in association with DnaK and GrpE. It is the nucleotide exchange factor for DnaK and may function as a thermosensor. Unfolded proteins bind initially to DnaJ; upon interaction with the DnaJ-bound protein, DnaK hydrolyzes its bound ATP, resulting in the formation of a stable complex. GrpE releases ADP from DnaK; ATP binding to DnaK triggers the release of the substrate protein, thus completing the reaction cycle. Several rounds of ATP-dependent interactions between DnaJ, DnaK and GrpE are required for fully efficient folding.</text>
</comment>
<evidence type="ECO:0000256" key="7">
    <source>
        <dbReference type="ARBA" id="ARBA00053401"/>
    </source>
</evidence>
<evidence type="ECO:0000256" key="10">
    <source>
        <dbReference type="HAMAP-Rule" id="MF_01151"/>
    </source>
</evidence>
<gene>
    <name evidence="10 14" type="primary">grpE</name>
    <name evidence="14" type="ORF">CMUC_1135</name>
</gene>
<protein>
    <recommendedName>
        <fullName evidence="8 10">Protein GrpE</fullName>
    </recommendedName>
    <alternativeName>
        <fullName evidence="9 10">HSP-70 cofactor</fullName>
    </alternativeName>
</protein>
<dbReference type="Pfam" id="PF01025">
    <property type="entry name" value="GrpE"/>
    <property type="match status" value="1"/>
</dbReference>
<dbReference type="GO" id="GO:0000774">
    <property type="term" value="F:adenyl-nucleotide exchange factor activity"/>
    <property type="evidence" value="ECO:0007669"/>
    <property type="project" value="InterPro"/>
</dbReference>
<evidence type="ECO:0000256" key="11">
    <source>
        <dbReference type="RuleBase" id="RU000639"/>
    </source>
</evidence>
<dbReference type="EMBL" id="CP012542">
    <property type="protein sequence ID" value="QCD44909.1"/>
    <property type="molecule type" value="Genomic_DNA"/>
</dbReference>
<dbReference type="CDD" id="cd00446">
    <property type="entry name" value="GrpE"/>
    <property type="match status" value="1"/>
</dbReference>
<comment type="similarity">
    <text evidence="2 10 12">Belongs to the GrpE family.</text>
</comment>
<dbReference type="AlphaFoldDB" id="A0A6G5QH21"/>
<keyword evidence="15" id="KW-1185">Reference proteome</keyword>
<evidence type="ECO:0000313" key="15">
    <source>
        <dbReference type="Proteomes" id="UP000503264"/>
    </source>
</evidence>
<dbReference type="InterPro" id="IPR000740">
    <property type="entry name" value="GrpE"/>
</dbReference>
<dbReference type="GO" id="GO:0051082">
    <property type="term" value="F:unfolded protein binding"/>
    <property type="evidence" value="ECO:0007669"/>
    <property type="project" value="TreeGrafter"/>
</dbReference>
<dbReference type="PANTHER" id="PTHR21237">
    <property type="entry name" value="GRPE PROTEIN"/>
    <property type="match status" value="1"/>
</dbReference>
<dbReference type="NCBIfam" id="NF010738">
    <property type="entry name" value="PRK14140.1"/>
    <property type="match status" value="1"/>
</dbReference>
<evidence type="ECO:0000256" key="1">
    <source>
        <dbReference type="ARBA" id="ARBA00004496"/>
    </source>
</evidence>
<evidence type="ECO:0000256" key="4">
    <source>
        <dbReference type="ARBA" id="ARBA00022490"/>
    </source>
</evidence>
<keyword evidence="4 10" id="KW-0963">Cytoplasm</keyword>
<dbReference type="PANTHER" id="PTHR21237:SF23">
    <property type="entry name" value="GRPE PROTEIN HOMOLOG, MITOCHONDRIAL"/>
    <property type="match status" value="1"/>
</dbReference>
<evidence type="ECO:0000256" key="8">
    <source>
        <dbReference type="ARBA" id="ARBA00072274"/>
    </source>
</evidence>
<dbReference type="Proteomes" id="UP000503264">
    <property type="component" value="Chromosome"/>
</dbReference>
<comment type="subcellular location">
    <subcellularLocation>
        <location evidence="1 10">Cytoplasm</location>
    </subcellularLocation>
</comment>
<dbReference type="HAMAP" id="MF_01151">
    <property type="entry name" value="GrpE"/>
    <property type="match status" value="1"/>
</dbReference>
<keyword evidence="13" id="KW-0175">Coiled coil</keyword>
<dbReference type="NCBIfam" id="NF010756">
    <property type="entry name" value="PRK14159.1"/>
    <property type="match status" value="1"/>
</dbReference>
<dbReference type="GO" id="GO:0042803">
    <property type="term" value="F:protein homodimerization activity"/>
    <property type="evidence" value="ECO:0007669"/>
    <property type="project" value="InterPro"/>
</dbReference>
<evidence type="ECO:0000256" key="3">
    <source>
        <dbReference type="ARBA" id="ARBA00011738"/>
    </source>
</evidence>
<dbReference type="SUPFAM" id="SSF51064">
    <property type="entry name" value="Head domain of nucleotide exchange factor GrpE"/>
    <property type="match status" value="1"/>
</dbReference>
<evidence type="ECO:0000256" key="2">
    <source>
        <dbReference type="ARBA" id="ARBA00009054"/>
    </source>
</evidence>